<keyword evidence="3" id="KW-0813">Transport</keyword>
<dbReference type="RefSeq" id="WP_008942982.1">
    <property type="nucleotide sequence ID" value="NZ_AMRL01000001.1"/>
</dbReference>
<keyword evidence="5 8" id="KW-0812">Transmembrane</keyword>
<accession>K2JU84</accession>
<keyword evidence="4" id="KW-1003">Cell membrane</keyword>
<feature type="transmembrane region" description="Helical" evidence="8">
    <location>
        <begin position="322"/>
        <end position="343"/>
    </location>
</feature>
<keyword evidence="7 8" id="KW-0472">Membrane</keyword>
<comment type="similarity">
    <text evidence="2">Belongs to the binding-protein-dependent transport system permease family. FecCD subfamily.</text>
</comment>
<dbReference type="InterPro" id="IPR037294">
    <property type="entry name" value="ABC_BtuC-like"/>
</dbReference>
<dbReference type="eggNOG" id="COG0609">
    <property type="taxonomic scope" value="Bacteria"/>
</dbReference>
<name>K2JU84_9PROT</name>
<dbReference type="GO" id="GO:0005886">
    <property type="term" value="C:plasma membrane"/>
    <property type="evidence" value="ECO:0007669"/>
    <property type="project" value="UniProtKB-SubCell"/>
</dbReference>
<evidence type="ECO:0000313" key="10">
    <source>
        <dbReference type="Proteomes" id="UP000006746"/>
    </source>
</evidence>
<organism evidence="9 10">
    <name type="scientific">Oceanibaculum indicum P24</name>
    <dbReference type="NCBI Taxonomy" id="1207063"/>
    <lineage>
        <taxon>Bacteria</taxon>
        <taxon>Pseudomonadati</taxon>
        <taxon>Pseudomonadota</taxon>
        <taxon>Alphaproteobacteria</taxon>
        <taxon>Rhodospirillales</taxon>
        <taxon>Oceanibaculaceae</taxon>
        <taxon>Oceanibaculum</taxon>
    </lineage>
</organism>
<evidence type="ECO:0000313" key="9">
    <source>
        <dbReference type="EMBL" id="EKE79048.1"/>
    </source>
</evidence>
<comment type="subcellular location">
    <subcellularLocation>
        <location evidence="1">Cell membrane</location>
        <topology evidence="1">Multi-pass membrane protein</topology>
    </subcellularLocation>
</comment>
<evidence type="ECO:0000256" key="5">
    <source>
        <dbReference type="ARBA" id="ARBA00022692"/>
    </source>
</evidence>
<keyword evidence="10" id="KW-1185">Reference proteome</keyword>
<feature type="transmembrane region" description="Helical" evidence="8">
    <location>
        <begin position="256"/>
        <end position="280"/>
    </location>
</feature>
<feature type="transmembrane region" description="Helical" evidence="8">
    <location>
        <begin position="72"/>
        <end position="91"/>
    </location>
</feature>
<dbReference type="SUPFAM" id="SSF81345">
    <property type="entry name" value="ABC transporter involved in vitamin B12 uptake, BtuC"/>
    <property type="match status" value="1"/>
</dbReference>
<dbReference type="PANTHER" id="PTHR30472">
    <property type="entry name" value="FERRIC ENTEROBACTIN TRANSPORT SYSTEM PERMEASE PROTEIN"/>
    <property type="match status" value="1"/>
</dbReference>
<dbReference type="Proteomes" id="UP000006746">
    <property type="component" value="Unassembled WGS sequence"/>
</dbReference>
<dbReference type="CDD" id="cd06550">
    <property type="entry name" value="TM_ABC_iron-siderophores_like"/>
    <property type="match status" value="1"/>
</dbReference>
<feature type="transmembrane region" description="Helical" evidence="8">
    <location>
        <begin position="211"/>
        <end position="235"/>
    </location>
</feature>
<feature type="transmembrane region" description="Helical" evidence="8">
    <location>
        <begin position="103"/>
        <end position="127"/>
    </location>
</feature>
<keyword evidence="6 8" id="KW-1133">Transmembrane helix</keyword>
<evidence type="ECO:0000256" key="8">
    <source>
        <dbReference type="SAM" id="Phobius"/>
    </source>
</evidence>
<evidence type="ECO:0000256" key="1">
    <source>
        <dbReference type="ARBA" id="ARBA00004651"/>
    </source>
</evidence>
<comment type="caution">
    <text evidence="9">The sequence shown here is derived from an EMBL/GenBank/DDBJ whole genome shotgun (WGS) entry which is preliminary data.</text>
</comment>
<sequence>MGEAALSLQARFSRIARRRQALLLVLAVGLVLSLGLDLMAGPASLGVGDILLGLFDPDSLELRHRIILWDVRLPDALIALAVGASLSLAGVETQTVLDNPMASPFTLGISSSAMLGAGVAIVLAPALPIVSPAAILPALALLFALAAGGLILLVIRFSGGARETVILFGIALVFLANALTGALHYIAEADAVQQVVFWTIGNLTKAGWTEVWIVSAVVLFMLPFSLRDVWVLTLLRGGEAHARSLGVDVMRLRLWVILRASVLTAFAVCFVGTIAFIGLVGPHIARLLLGEDHRLLVPGAVLAGALLLSVSSILTKTLIPGVIVPVGIITAVIGVPVLLSLLFSRGRRA</sequence>
<dbReference type="PANTHER" id="PTHR30472:SF25">
    <property type="entry name" value="ABC TRANSPORTER PERMEASE PROTEIN MJ0876-RELATED"/>
    <property type="match status" value="1"/>
</dbReference>
<feature type="transmembrane region" description="Helical" evidence="8">
    <location>
        <begin position="133"/>
        <end position="153"/>
    </location>
</feature>
<feature type="transmembrane region" description="Helical" evidence="8">
    <location>
        <begin position="295"/>
        <end position="315"/>
    </location>
</feature>
<dbReference type="STRING" id="1207063.P24_01815"/>
<evidence type="ECO:0000256" key="4">
    <source>
        <dbReference type="ARBA" id="ARBA00022475"/>
    </source>
</evidence>
<evidence type="ECO:0000256" key="2">
    <source>
        <dbReference type="ARBA" id="ARBA00007935"/>
    </source>
</evidence>
<dbReference type="AlphaFoldDB" id="K2JU84"/>
<proteinExistence type="inferred from homology"/>
<protein>
    <submittedName>
        <fullName evidence="9">ABC transporter permease</fullName>
    </submittedName>
</protein>
<dbReference type="GO" id="GO:0033214">
    <property type="term" value="P:siderophore-iron import into cell"/>
    <property type="evidence" value="ECO:0007669"/>
    <property type="project" value="TreeGrafter"/>
</dbReference>
<dbReference type="InterPro" id="IPR000522">
    <property type="entry name" value="ABC_transptr_permease_BtuC"/>
</dbReference>
<feature type="transmembrane region" description="Helical" evidence="8">
    <location>
        <begin position="165"/>
        <end position="187"/>
    </location>
</feature>
<dbReference type="PATRIC" id="fig|1207063.3.peg.372"/>
<dbReference type="Pfam" id="PF01032">
    <property type="entry name" value="FecCD"/>
    <property type="match status" value="1"/>
</dbReference>
<evidence type="ECO:0000256" key="3">
    <source>
        <dbReference type="ARBA" id="ARBA00022448"/>
    </source>
</evidence>
<dbReference type="GO" id="GO:0022857">
    <property type="term" value="F:transmembrane transporter activity"/>
    <property type="evidence" value="ECO:0007669"/>
    <property type="project" value="InterPro"/>
</dbReference>
<evidence type="ECO:0000256" key="6">
    <source>
        <dbReference type="ARBA" id="ARBA00022989"/>
    </source>
</evidence>
<evidence type="ECO:0000256" key="7">
    <source>
        <dbReference type="ARBA" id="ARBA00023136"/>
    </source>
</evidence>
<reference evidence="9 10" key="1">
    <citation type="journal article" date="2012" name="J. Bacteriol.">
        <title>Genome Sequence of Oceanibaculum indicum Type Strain P24.</title>
        <authorList>
            <person name="Lai Q."/>
            <person name="Shao Z."/>
        </authorList>
    </citation>
    <scope>NUCLEOTIDE SEQUENCE [LARGE SCALE GENOMIC DNA]</scope>
    <source>
        <strain evidence="9 10">P24</strain>
    </source>
</reference>
<dbReference type="EMBL" id="AMRL01000001">
    <property type="protein sequence ID" value="EKE79048.1"/>
    <property type="molecule type" value="Genomic_DNA"/>
</dbReference>
<gene>
    <name evidence="9" type="ORF">P24_01815</name>
</gene>
<dbReference type="Gene3D" id="1.10.3470.10">
    <property type="entry name" value="ABC transporter involved in vitamin B12 uptake, BtuC"/>
    <property type="match status" value="1"/>
</dbReference>